<protein>
    <submittedName>
        <fullName evidence="10">Homeobox transcription factor Hox1</fullName>
    </submittedName>
</protein>
<dbReference type="GeneID" id="445718"/>
<name>F6ZW63_CIOIN</name>
<dbReference type="InterPro" id="IPR017970">
    <property type="entry name" value="Homeobox_CS"/>
</dbReference>
<dbReference type="PROSITE" id="PS50071">
    <property type="entry name" value="HOMEOBOX_2"/>
    <property type="match status" value="1"/>
</dbReference>
<feature type="DNA-binding region" description="Homeobox" evidence="6">
    <location>
        <begin position="234"/>
        <end position="293"/>
    </location>
</feature>
<dbReference type="InParanoid" id="F6ZW63"/>
<sequence>MNSYMKYPVHASNSNSYTNHITPQGPFPTSHANKPTVLPHETSAYGIYRTVESIRNHNESTVTPQNEGSPGRSSRENSPTGPVGTTVHSTDNSPYAYSPACLNYNTSTPYCNQLVGADSNYVHQSYSINESYPTSNPLYTSTFSNNSLYSQYNPCILGPNVSRNETNDSVINSCGVQDRISPPNSAYDTPTASPQCTNTLPSNTYDWMKIKRNPPKSIYFSQNKMVEYTYGVTGNNGRTNFTTKQLTELEKEFHFNKYLTRARRVEIAAALRLNETQVKIWFQNRRMKQKKRDKEAEKLNGNKMSQSKSETLHGLKQTSTSSSTNPMYLASSSSNKSTGVTNYNSLMLSHQFQKPAAEADMNIVT</sequence>
<evidence type="ECO:0000256" key="2">
    <source>
        <dbReference type="ARBA" id="ARBA00022473"/>
    </source>
</evidence>
<dbReference type="InterPro" id="IPR009057">
    <property type="entry name" value="Homeodomain-like_sf"/>
</dbReference>
<feature type="compositionally biased region" description="Polar residues" evidence="8">
    <location>
        <begin position="59"/>
        <end position="80"/>
    </location>
</feature>
<dbReference type="PROSITE" id="PS00027">
    <property type="entry name" value="HOMEOBOX_1"/>
    <property type="match status" value="1"/>
</dbReference>
<dbReference type="RefSeq" id="XP_018671159.1">
    <property type="nucleotide sequence ID" value="XM_018815614.2"/>
</dbReference>
<dbReference type="CTD" id="373356"/>
<evidence type="ECO:0000256" key="7">
    <source>
        <dbReference type="RuleBase" id="RU000682"/>
    </source>
</evidence>
<evidence type="ECO:0000256" key="8">
    <source>
        <dbReference type="SAM" id="MobiDB-lite"/>
    </source>
</evidence>
<dbReference type="Ensembl" id="ENSCINT00000002468.3">
    <property type="protein sequence ID" value="ENSCINP00000002468.3"/>
    <property type="gene ID" value="ENSCING00000001273.3"/>
</dbReference>
<dbReference type="HOGENOM" id="CLU_758537_0_0_1"/>
<dbReference type="Gene3D" id="1.10.10.60">
    <property type="entry name" value="Homeodomain-like"/>
    <property type="match status" value="1"/>
</dbReference>
<dbReference type="PANTHER" id="PTHR45946">
    <property type="entry name" value="HOMEOBOX PROTEIN ROUGH-RELATED"/>
    <property type="match status" value="1"/>
</dbReference>
<comment type="subcellular location">
    <subcellularLocation>
        <location evidence="1 6 7">Nucleus</location>
    </subcellularLocation>
</comment>
<feature type="region of interest" description="Disordered" evidence="8">
    <location>
        <begin position="54"/>
        <end position="90"/>
    </location>
</feature>
<dbReference type="GO" id="GO:0000981">
    <property type="term" value="F:DNA-binding transcription factor activity, RNA polymerase II-specific"/>
    <property type="evidence" value="ECO:0000318"/>
    <property type="project" value="GO_Central"/>
</dbReference>
<evidence type="ECO:0000313" key="11">
    <source>
        <dbReference type="Proteomes" id="UP000008144"/>
    </source>
</evidence>
<gene>
    <name evidence="10" type="primary">hox1</name>
</gene>
<keyword evidence="2" id="KW-0217">Developmental protein</keyword>
<dbReference type="InterPro" id="IPR046327">
    <property type="entry name" value="HXA1/B1/D1"/>
</dbReference>
<evidence type="ECO:0000256" key="1">
    <source>
        <dbReference type="ARBA" id="ARBA00004123"/>
    </source>
</evidence>
<dbReference type="Pfam" id="PF00046">
    <property type="entry name" value="Homeodomain"/>
    <property type="match status" value="1"/>
</dbReference>
<accession>A0A1W5BJS8</accession>
<evidence type="ECO:0000256" key="3">
    <source>
        <dbReference type="ARBA" id="ARBA00023125"/>
    </source>
</evidence>
<keyword evidence="5 6" id="KW-0539">Nucleus</keyword>
<dbReference type="OrthoDB" id="6159439at2759"/>
<evidence type="ECO:0000256" key="6">
    <source>
        <dbReference type="PROSITE-ProRule" id="PRU00108"/>
    </source>
</evidence>
<feature type="domain" description="Homeobox" evidence="9">
    <location>
        <begin position="232"/>
        <end position="292"/>
    </location>
</feature>
<dbReference type="GO" id="GO:0006357">
    <property type="term" value="P:regulation of transcription by RNA polymerase II"/>
    <property type="evidence" value="ECO:0000318"/>
    <property type="project" value="GO_Central"/>
</dbReference>
<dbReference type="SMR" id="F6ZW63"/>
<reference evidence="10" key="2">
    <citation type="submission" date="2025-08" db="UniProtKB">
        <authorList>
            <consortium name="Ensembl"/>
        </authorList>
    </citation>
    <scope>IDENTIFICATION</scope>
</reference>
<dbReference type="SMART" id="SM00389">
    <property type="entry name" value="HOX"/>
    <property type="match status" value="1"/>
</dbReference>
<feature type="region of interest" description="Disordered" evidence="8">
    <location>
        <begin position="15"/>
        <end position="37"/>
    </location>
</feature>
<keyword evidence="11" id="KW-1185">Reference proteome</keyword>
<accession>F6ZW63</accession>
<dbReference type="OMA" id="TYDWMKI"/>
<dbReference type="PANTHER" id="PTHR45946:SF4">
    <property type="entry name" value="HOMEOBOX PROTEIN ROUGH-RELATED"/>
    <property type="match status" value="1"/>
</dbReference>
<evidence type="ECO:0000256" key="5">
    <source>
        <dbReference type="ARBA" id="ARBA00023242"/>
    </source>
</evidence>
<dbReference type="CDD" id="cd00086">
    <property type="entry name" value="homeodomain"/>
    <property type="match status" value="1"/>
</dbReference>
<evidence type="ECO:0000313" key="10">
    <source>
        <dbReference type="Ensembl" id="ENSCINP00000002468.3"/>
    </source>
</evidence>
<dbReference type="InterPro" id="IPR001356">
    <property type="entry name" value="HD"/>
</dbReference>
<reference evidence="10" key="3">
    <citation type="submission" date="2025-09" db="UniProtKB">
        <authorList>
            <consortium name="Ensembl"/>
        </authorList>
    </citation>
    <scope>IDENTIFICATION</scope>
</reference>
<dbReference type="GO" id="GO:0000978">
    <property type="term" value="F:RNA polymerase II cis-regulatory region sequence-specific DNA binding"/>
    <property type="evidence" value="ECO:0000318"/>
    <property type="project" value="GO_Central"/>
</dbReference>
<dbReference type="FunFam" id="1.10.10.60:FF:000113">
    <property type="entry name" value="homeobox protein Hox-B1"/>
    <property type="match status" value="1"/>
</dbReference>
<proteinExistence type="predicted"/>
<dbReference type="GeneTree" id="ENSGT00940000159503"/>
<keyword evidence="3 6" id="KW-0238">DNA-binding</keyword>
<dbReference type="GO" id="GO:0005634">
    <property type="term" value="C:nucleus"/>
    <property type="evidence" value="ECO:0000318"/>
    <property type="project" value="GO_Central"/>
</dbReference>
<dbReference type="AlphaFoldDB" id="F6ZW63"/>
<dbReference type="PRINTS" id="PR00024">
    <property type="entry name" value="HOMEOBOX"/>
</dbReference>
<feature type="compositionally biased region" description="Polar residues" evidence="8">
    <location>
        <begin position="316"/>
        <end position="336"/>
    </location>
</feature>
<dbReference type="InterPro" id="IPR020479">
    <property type="entry name" value="HD_metazoa"/>
</dbReference>
<dbReference type="STRING" id="7719.ENSCINP00000002468"/>
<dbReference type="Proteomes" id="UP000008144">
    <property type="component" value="Unassembled WGS sequence"/>
</dbReference>
<organism evidence="10 11">
    <name type="scientific">Ciona intestinalis</name>
    <name type="common">Transparent sea squirt</name>
    <name type="synonym">Ascidia intestinalis</name>
    <dbReference type="NCBI Taxonomy" id="7719"/>
    <lineage>
        <taxon>Eukaryota</taxon>
        <taxon>Metazoa</taxon>
        <taxon>Chordata</taxon>
        <taxon>Tunicata</taxon>
        <taxon>Ascidiacea</taxon>
        <taxon>Phlebobranchia</taxon>
        <taxon>Cionidae</taxon>
        <taxon>Ciona</taxon>
    </lineage>
</organism>
<feature type="region of interest" description="Disordered" evidence="8">
    <location>
        <begin position="287"/>
        <end position="336"/>
    </location>
</feature>
<evidence type="ECO:0000259" key="9">
    <source>
        <dbReference type="PROSITE" id="PS50071"/>
    </source>
</evidence>
<keyword evidence="4 6" id="KW-0371">Homeobox</keyword>
<dbReference type="SUPFAM" id="SSF46689">
    <property type="entry name" value="Homeodomain-like"/>
    <property type="match status" value="1"/>
</dbReference>
<reference evidence="11" key="1">
    <citation type="journal article" date="2002" name="Science">
        <title>The draft genome of Ciona intestinalis: insights into chordate and vertebrate origins.</title>
        <authorList>
            <person name="Dehal P."/>
            <person name="Satou Y."/>
            <person name="Campbell R.K."/>
            <person name="Chapman J."/>
            <person name="Degnan B."/>
            <person name="De Tomaso A."/>
            <person name="Davidson B."/>
            <person name="Di Gregorio A."/>
            <person name="Gelpke M."/>
            <person name="Goodstein D.M."/>
            <person name="Harafuji N."/>
            <person name="Hastings K.E."/>
            <person name="Ho I."/>
            <person name="Hotta K."/>
            <person name="Huang W."/>
            <person name="Kawashima T."/>
            <person name="Lemaire P."/>
            <person name="Martinez D."/>
            <person name="Meinertzhagen I.A."/>
            <person name="Necula S."/>
            <person name="Nonaka M."/>
            <person name="Putnam N."/>
            <person name="Rash S."/>
            <person name="Saiga H."/>
            <person name="Satake M."/>
            <person name="Terry A."/>
            <person name="Yamada L."/>
            <person name="Wang H.G."/>
            <person name="Awazu S."/>
            <person name="Azumi K."/>
            <person name="Boore J."/>
            <person name="Branno M."/>
            <person name="Chin-Bow S."/>
            <person name="DeSantis R."/>
            <person name="Doyle S."/>
            <person name="Francino P."/>
            <person name="Keys D.N."/>
            <person name="Haga S."/>
            <person name="Hayashi H."/>
            <person name="Hino K."/>
            <person name="Imai K.S."/>
            <person name="Inaba K."/>
            <person name="Kano S."/>
            <person name="Kobayashi K."/>
            <person name="Kobayashi M."/>
            <person name="Lee B.I."/>
            <person name="Makabe K.W."/>
            <person name="Manohar C."/>
            <person name="Matassi G."/>
            <person name="Medina M."/>
            <person name="Mochizuki Y."/>
            <person name="Mount S."/>
            <person name="Morishita T."/>
            <person name="Miura S."/>
            <person name="Nakayama A."/>
            <person name="Nishizaka S."/>
            <person name="Nomoto H."/>
            <person name="Ohta F."/>
            <person name="Oishi K."/>
            <person name="Rigoutsos I."/>
            <person name="Sano M."/>
            <person name="Sasaki A."/>
            <person name="Sasakura Y."/>
            <person name="Shoguchi E."/>
            <person name="Shin-i T."/>
            <person name="Spagnuolo A."/>
            <person name="Stainier D."/>
            <person name="Suzuki M.M."/>
            <person name="Tassy O."/>
            <person name="Takatori N."/>
            <person name="Tokuoka M."/>
            <person name="Yagi K."/>
            <person name="Yoshizaki F."/>
            <person name="Wada S."/>
            <person name="Zhang C."/>
            <person name="Hyatt P.D."/>
            <person name="Larimer F."/>
            <person name="Detter C."/>
            <person name="Doggett N."/>
            <person name="Glavina T."/>
            <person name="Hawkins T."/>
            <person name="Richardson P."/>
            <person name="Lucas S."/>
            <person name="Kohara Y."/>
            <person name="Levine M."/>
            <person name="Satoh N."/>
            <person name="Rokhsar D.S."/>
        </authorList>
    </citation>
    <scope>NUCLEOTIDE SEQUENCE [LARGE SCALE GENOMIC DNA]</scope>
</reference>
<evidence type="ECO:0000256" key="4">
    <source>
        <dbReference type="ARBA" id="ARBA00023155"/>
    </source>
</evidence>